<dbReference type="PANTHER" id="PTHR30535">
    <property type="entry name" value="VITAMIN B12-BINDING PROTEIN"/>
    <property type="match status" value="1"/>
</dbReference>
<reference evidence="3 4" key="1">
    <citation type="submission" date="2018-10" db="EMBL/GenBank/DDBJ databases">
        <title>Dokdonia luteus sp. nov., isolated from sea water.</title>
        <authorList>
            <person name="Zhou L.Y."/>
            <person name="Du Z.J."/>
        </authorList>
    </citation>
    <scope>NUCLEOTIDE SEQUENCE [LARGE SCALE GENOMIC DNA]</scope>
    <source>
        <strain evidence="3 4">SH27</strain>
    </source>
</reference>
<accession>A0A3M0G234</accession>
<keyword evidence="1" id="KW-0732">Signal</keyword>
<evidence type="ECO:0000256" key="1">
    <source>
        <dbReference type="ARBA" id="ARBA00022729"/>
    </source>
</evidence>
<comment type="caution">
    <text evidence="3">The sequence shown here is derived from an EMBL/GenBank/DDBJ whole genome shotgun (WGS) entry which is preliminary data.</text>
</comment>
<dbReference type="SUPFAM" id="SSF53807">
    <property type="entry name" value="Helical backbone' metal receptor"/>
    <property type="match status" value="1"/>
</dbReference>
<evidence type="ECO:0000313" key="4">
    <source>
        <dbReference type="Proteomes" id="UP000281985"/>
    </source>
</evidence>
<keyword evidence="4" id="KW-1185">Reference proteome</keyword>
<dbReference type="Pfam" id="PF01497">
    <property type="entry name" value="Peripla_BP_2"/>
    <property type="match status" value="1"/>
</dbReference>
<evidence type="ECO:0000313" key="3">
    <source>
        <dbReference type="EMBL" id="RMB56242.1"/>
    </source>
</evidence>
<dbReference type="PANTHER" id="PTHR30535:SF34">
    <property type="entry name" value="MOLYBDATE-BINDING PROTEIN MOLA"/>
    <property type="match status" value="1"/>
</dbReference>
<sequence length="262" mass="30717">MTVIDQMNRTLVFDKAPQRIVSLVPSQTELLAELRLRENILGITKFCIHPEDLKQTTTIVGGTKQVHFDKISSLKPDIILCNKEENTKEMVAELEKIAPVHISDIKTVEDNLELIEQYGLLFNRKKESEQLVSKIVKRYKAFQTEMQSYEWKSVGYFIWRKPYMVASSDTFIDELVNICRFKNVFINEAGRYPEIDIEKLPAMDVLLLSSEPYPFSEKHIKELKQYTRAKIMLVDGEYFSWYGSRLLKAFDYFVRLRKDLNI</sequence>
<dbReference type="InterPro" id="IPR050902">
    <property type="entry name" value="ABC_Transporter_SBP"/>
</dbReference>
<proteinExistence type="predicted"/>
<dbReference type="Proteomes" id="UP000281985">
    <property type="component" value="Unassembled WGS sequence"/>
</dbReference>
<dbReference type="NCBIfam" id="NF038402">
    <property type="entry name" value="TroA_like"/>
    <property type="match status" value="1"/>
</dbReference>
<name>A0A3M0G234_9FLAO</name>
<dbReference type="OrthoDB" id="9816357at2"/>
<feature type="domain" description="Fe/B12 periplasmic-binding" evidence="2">
    <location>
        <begin position="19"/>
        <end position="262"/>
    </location>
</feature>
<dbReference type="InterPro" id="IPR054828">
    <property type="entry name" value="Vit_B12_bind_prot"/>
</dbReference>
<evidence type="ECO:0000259" key="2">
    <source>
        <dbReference type="PROSITE" id="PS50983"/>
    </source>
</evidence>
<dbReference type="Gene3D" id="3.40.50.1980">
    <property type="entry name" value="Nitrogenase molybdenum iron protein domain"/>
    <property type="match status" value="2"/>
</dbReference>
<dbReference type="InterPro" id="IPR002491">
    <property type="entry name" value="ABC_transptr_periplasmic_BD"/>
</dbReference>
<dbReference type="AlphaFoldDB" id="A0A3M0G234"/>
<gene>
    <name evidence="3" type="ORF">EAX61_15355</name>
</gene>
<dbReference type="PROSITE" id="PS50983">
    <property type="entry name" value="FE_B12_PBP"/>
    <property type="match status" value="1"/>
</dbReference>
<protein>
    <submittedName>
        <fullName evidence="3">Cobalamin-binding protein</fullName>
    </submittedName>
</protein>
<dbReference type="EMBL" id="REFV01000020">
    <property type="protein sequence ID" value="RMB56242.1"/>
    <property type="molecule type" value="Genomic_DNA"/>
</dbReference>
<organism evidence="3 4">
    <name type="scientific">Dokdonia sinensis</name>
    <dbReference type="NCBI Taxonomy" id="2479847"/>
    <lineage>
        <taxon>Bacteria</taxon>
        <taxon>Pseudomonadati</taxon>
        <taxon>Bacteroidota</taxon>
        <taxon>Flavobacteriia</taxon>
        <taxon>Flavobacteriales</taxon>
        <taxon>Flavobacteriaceae</taxon>
        <taxon>Dokdonia</taxon>
    </lineage>
</organism>